<dbReference type="Gene3D" id="1.10.110.10">
    <property type="entry name" value="Plant lipid-transfer and hydrophobic proteins"/>
    <property type="match status" value="1"/>
</dbReference>
<dbReference type="STRING" id="210143.A0A1R3ITF4"/>
<name>A0A1R3ITF4_COCAP</name>
<evidence type="ECO:0000259" key="10">
    <source>
        <dbReference type="SMART" id="SM00499"/>
    </source>
</evidence>
<dbReference type="GO" id="GO:0005886">
    <property type="term" value="C:plasma membrane"/>
    <property type="evidence" value="ECO:0007669"/>
    <property type="project" value="UniProtKB-SubCell"/>
</dbReference>
<protein>
    <recommendedName>
        <fullName evidence="10">Bifunctional inhibitor/plant lipid transfer protein/seed storage helical domain-containing protein</fullName>
    </recommendedName>
</protein>
<feature type="compositionally biased region" description="Pro residues" evidence="9">
    <location>
        <begin position="110"/>
        <end position="120"/>
    </location>
</feature>
<keyword evidence="12" id="KW-1185">Reference proteome</keyword>
<sequence length="241" mass="24043">MMACFGVAKPEESPSSAPSPSMSCSTIIYDMADCISFISEGSKDKKPTPSCCTGFKTVVQADAQCICEALKSTSELGIDVNLTRAATLPSACRVSAPLTLSKCDVSTSPEKPPSPSPGKAPSPSHGAAPPSPAPKIAPFPPTTPPPAPTTAPSPGTAPVTPPSTAPAEPPPSSPPSKGGAPSPNSKEAPPPVVPSPSNSSPPSPGGEEVPEPSIAPAESSGTFSSSPCFFVLIIGMLVALF</sequence>
<keyword evidence="5" id="KW-0732">Signal</keyword>
<feature type="compositionally biased region" description="Pro residues" evidence="9">
    <location>
        <begin position="159"/>
        <end position="174"/>
    </location>
</feature>
<dbReference type="Proteomes" id="UP000188268">
    <property type="component" value="Unassembled WGS sequence"/>
</dbReference>
<feature type="compositionally biased region" description="Pro residues" evidence="9">
    <location>
        <begin position="129"/>
        <end position="151"/>
    </location>
</feature>
<dbReference type="InterPro" id="IPR043325">
    <property type="entry name" value="LTSS"/>
</dbReference>
<accession>A0A1R3ITF4</accession>
<dbReference type="EMBL" id="AWWV01009555">
    <property type="protein sequence ID" value="OMO85800.1"/>
    <property type="molecule type" value="Genomic_DNA"/>
</dbReference>
<reference evidence="11 12" key="1">
    <citation type="submission" date="2013-09" db="EMBL/GenBank/DDBJ databases">
        <title>Corchorus capsularis genome sequencing.</title>
        <authorList>
            <person name="Alam M."/>
            <person name="Haque M.S."/>
            <person name="Islam M.S."/>
            <person name="Emdad E.M."/>
            <person name="Islam M.M."/>
            <person name="Ahmed B."/>
            <person name="Halim A."/>
            <person name="Hossen Q.M.M."/>
            <person name="Hossain M.Z."/>
            <person name="Ahmed R."/>
            <person name="Khan M.M."/>
            <person name="Islam R."/>
            <person name="Rashid M.M."/>
            <person name="Khan S.A."/>
            <person name="Rahman M.S."/>
            <person name="Alam M."/>
        </authorList>
    </citation>
    <scope>NUCLEOTIDE SEQUENCE [LARGE SCALE GENOMIC DNA]</scope>
    <source>
        <strain evidence="12">cv. CVL-1</strain>
        <tissue evidence="11">Whole seedling</tissue>
    </source>
</reference>
<evidence type="ECO:0000256" key="7">
    <source>
        <dbReference type="ARBA" id="ARBA00023180"/>
    </source>
</evidence>
<dbReference type="GO" id="GO:0098552">
    <property type="term" value="C:side of membrane"/>
    <property type="evidence" value="ECO:0007669"/>
    <property type="project" value="UniProtKB-KW"/>
</dbReference>
<dbReference type="InterPro" id="IPR036312">
    <property type="entry name" value="Bifun_inhib/LTP/seed_sf"/>
</dbReference>
<dbReference type="PRINTS" id="PR01217">
    <property type="entry name" value="PRICHEXTENSN"/>
</dbReference>
<gene>
    <name evidence="11" type="ORF">CCACVL1_09994</name>
</gene>
<feature type="domain" description="Bifunctional inhibitor/plant lipid transfer protein/seed storage helical" evidence="10">
    <location>
        <begin position="24"/>
        <end position="103"/>
    </location>
</feature>
<evidence type="ECO:0000256" key="2">
    <source>
        <dbReference type="ARBA" id="ARBA00009748"/>
    </source>
</evidence>
<comment type="caution">
    <text evidence="11">The sequence shown here is derived from an EMBL/GenBank/DDBJ whole genome shotgun (WGS) entry which is preliminary data.</text>
</comment>
<keyword evidence="4" id="KW-0336">GPI-anchor</keyword>
<keyword evidence="8" id="KW-0449">Lipoprotein</keyword>
<dbReference type="Pfam" id="PF14368">
    <property type="entry name" value="LTP_2"/>
    <property type="match status" value="1"/>
</dbReference>
<feature type="compositionally biased region" description="Pro residues" evidence="9">
    <location>
        <begin position="188"/>
        <end position="204"/>
    </location>
</feature>
<dbReference type="Gramene" id="OMO85800">
    <property type="protein sequence ID" value="OMO85800"/>
    <property type="gene ID" value="CCACVL1_09994"/>
</dbReference>
<dbReference type="AlphaFoldDB" id="A0A1R3ITF4"/>
<evidence type="ECO:0000256" key="5">
    <source>
        <dbReference type="ARBA" id="ARBA00022729"/>
    </source>
</evidence>
<dbReference type="PANTHER" id="PTHR33044">
    <property type="entry name" value="BIFUNCTIONAL INHIBITOR/LIPID-TRANSFER PROTEIN/SEED STORAGE 2S ALBUMIN SUPERFAMILY PROTEIN-RELATED"/>
    <property type="match status" value="1"/>
</dbReference>
<dbReference type="OrthoDB" id="1002468at2759"/>
<evidence type="ECO:0000313" key="12">
    <source>
        <dbReference type="Proteomes" id="UP000188268"/>
    </source>
</evidence>
<evidence type="ECO:0000256" key="8">
    <source>
        <dbReference type="ARBA" id="ARBA00023288"/>
    </source>
</evidence>
<dbReference type="OMA" id="QCICEAL"/>
<evidence type="ECO:0000256" key="6">
    <source>
        <dbReference type="ARBA" id="ARBA00023157"/>
    </source>
</evidence>
<evidence type="ECO:0000256" key="1">
    <source>
        <dbReference type="ARBA" id="ARBA00004609"/>
    </source>
</evidence>
<evidence type="ECO:0000256" key="9">
    <source>
        <dbReference type="SAM" id="MobiDB-lite"/>
    </source>
</evidence>
<dbReference type="FunFam" id="1.10.110.10:FF:000001">
    <property type="entry name" value="Bifunctional inhibitor/lipid-transfer protein/seed storage 2S albumin superfamily protein"/>
    <property type="match status" value="1"/>
</dbReference>
<feature type="region of interest" description="Disordered" evidence="9">
    <location>
        <begin position="1"/>
        <end position="21"/>
    </location>
</feature>
<keyword evidence="6" id="KW-1015">Disulfide bond</keyword>
<keyword evidence="7" id="KW-0325">Glycoprotein</keyword>
<feature type="region of interest" description="Disordered" evidence="9">
    <location>
        <begin position="103"/>
        <end position="225"/>
    </location>
</feature>
<comment type="subcellular location">
    <subcellularLocation>
        <location evidence="1">Cell membrane</location>
        <topology evidence="1">Lipid-anchor</topology>
        <topology evidence="1">GPI-anchor</topology>
    </subcellularLocation>
</comment>
<dbReference type="SMART" id="SM00499">
    <property type="entry name" value="AAI"/>
    <property type="match status" value="1"/>
</dbReference>
<dbReference type="InterPro" id="IPR016140">
    <property type="entry name" value="Bifunc_inhib/LTP/seed_store"/>
</dbReference>
<comment type="similarity">
    <text evidence="2">Belongs to the plant LTP family.</text>
</comment>
<proteinExistence type="inferred from homology"/>
<dbReference type="CDD" id="cd00010">
    <property type="entry name" value="AAI_LTSS"/>
    <property type="match status" value="1"/>
</dbReference>
<organism evidence="11 12">
    <name type="scientific">Corchorus capsularis</name>
    <name type="common">Jute</name>
    <dbReference type="NCBI Taxonomy" id="210143"/>
    <lineage>
        <taxon>Eukaryota</taxon>
        <taxon>Viridiplantae</taxon>
        <taxon>Streptophyta</taxon>
        <taxon>Embryophyta</taxon>
        <taxon>Tracheophyta</taxon>
        <taxon>Spermatophyta</taxon>
        <taxon>Magnoliopsida</taxon>
        <taxon>eudicotyledons</taxon>
        <taxon>Gunneridae</taxon>
        <taxon>Pentapetalae</taxon>
        <taxon>rosids</taxon>
        <taxon>malvids</taxon>
        <taxon>Malvales</taxon>
        <taxon>Malvaceae</taxon>
        <taxon>Grewioideae</taxon>
        <taxon>Apeibeae</taxon>
        <taxon>Corchorus</taxon>
    </lineage>
</organism>
<keyword evidence="4" id="KW-0472">Membrane</keyword>
<dbReference type="SUPFAM" id="SSF47699">
    <property type="entry name" value="Bifunctional inhibitor/lipid-transfer protein/seed storage 2S albumin"/>
    <property type="match status" value="1"/>
</dbReference>
<evidence type="ECO:0000256" key="4">
    <source>
        <dbReference type="ARBA" id="ARBA00022622"/>
    </source>
</evidence>
<evidence type="ECO:0000313" key="11">
    <source>
        <dbReference type="EMBL" id="OMO85800.1"/>
    </source>
</evidence>
<keyword evidence="3" id="KW-1003">Cell membrane</keyword>
<evidence type="ECO:0000256" key="3">
    <source>
        <dbReference type="ARBA" id="ARBA00022475"/>
    </source>
</evidence>